<protein>
    <submittedName>
        <fullName evidence="3">Uncharacterized protein</fullName>
    </submittedName>
</protein>
<reference evidence="3" key="1">
    <citation type="submission" date="2022-11" db="UniProtKB">
        <authorList>
            <consortium name="WormBaseParasite"/>
        </authorList>
    </citation>
    <scope>IDENTIFICATION</scope>
</reference>
<dbReference type="AlphaFoldDB" id="A0A914VR41"/>
<evidence type="ECO:0000256" key="1">
    <source>
        <dbReference type="SAM" id="MobiDB-lite"/>
    </source>
</evidence>
<proteinExistence type="predicted"/>
<feature type="compositionally biased region" description="Basic and acidic residues" evidence="1">
    <location>
        <begin position="1"/>
        <end position="20"/>
    </location>
</feature>
<sequence>MLQEEEKLRYADETPVESRRQKWLKRGTKHDHRNSCGGSSRPMTTKSKKGVGPR</sequence>
<feature type="region of interest" description="Disordered" evidence="1">
    <location>
        <begin position="1"/>
        <end position="54"/>
    </location>
</feature>
<keyword evidence="2" id="KW-1185">Reference proteome</keyword>
<organism evidence="2 3">
    <name type="scientific">Plectus sambesii</name>
    <dbReference type="NCBI Taxonomy" id="2011161"/>
    <lineage>
        <taxon>Eukaryota</taxon>
        <taxon>Metazoa</taxon>
        <taxon>Ecdysozoa</taxon>
        <taxon>Nematoda</taxon>
        <taxon>Chromadorea</taxon>
        <taxon>Plectida</taxon>
        <taxon>Plectina</taxon>
        <taxon>Plectoidea</taxon>
        <taxon>Plectidae</taxon>
        <taxon>Plectus</taxon>
    </lineage>
</organism>
<evidence type="ECO:0000313" key="3">
    <source>
        <dbReference type="WBParaSite" id="PSAMB.scaffold22672size483.g38678.t1"/>
    </source>
</evidence>
<feature type="compositionally biased region" description="Polar residues" evidence="1">
    <location>
        <begin position="36"/>
        <end position="45"/>
    </location>
</feature>
<feature type="compositionally biased region" description="Basic residues" evidence="1">
    <location>
        <begin position="21"/>
        <end position="32"/>
    </location>
</feature>
<name>A0A914VR41_9BILA</name>
<evidence type="ECO:0000313" key="2">
    <source>
        <dbReference type="Proteomes" id="UP000887566"/>
    </source>
</evidence>
<dbReference type="WBParaSite" id="PSAMB.scaffold22672size483.g38678.t1">
    <property type="protein sequence ID" value="PSAMB.scaffold22672size483.g38678.t1"/>
    <property type="gene ID" value="PSAMB.scaffold22672size483.g38678"/>
</dbReference>
<accession>A0A914VR41</accession>
<dbReference type="Proteomes" id="UP000887566">
    <property type="component" value="Unplaced"/>
</dbReference>